<dbReference type="Pfam" id="PF07811">
    <property type="entry name" value="TadE"/>
    <property type="match status" value="1"/>
</dbReference>
<organism evidence="3 4">
    <name type="scientific">Berryella wangjianweii</name>
    <dbReference type="NCBI Taxonomy" id="2734634"/>
    <lineage>
        <taxon>Bacteria</taxon>
        <taxon>Bacillati</taxon>
        <taxon>Actinomycetota</taxon>
        <taxon>Coriobacteriia</taxon>
        <taxon>Eggerthellales</taxon>
        <taxon>Eggerthellaceae</taxon>
        <taxon>Berryella</taxon>
    </lineage>
</organism>
<dbReference type="RefSeq" id="WP_173164450.1">
    <property type="nucleotide sequence ID" value="NZ_CP053716.1"/>
</dbReference>
<keyword evidence="1" id="KW-1133">Transmembrane helix</keyword>
<dbReference type="AlphaFoldDB" id="A0A6M8J2J7"/>
<dbReference type="InterPro" id="IPR012495">
    <property type="entry name" value="TadE-like_dom"/>
</dbReference>
<reference evidence="4" key="1">
    <citation type="submission" date="2020-05" db="EMBL/GenBank/DDBJ databases">
        <title>Novel species in genus Nocardioides.</title>
        <authorList>
            <person name="Zhang G."/>
        </authorList>
    </citation>
    <scope>NUCLEOTIDE SEQUENCE [LARGE SCALE GENOMIC DNA]</scope>
    <source>
        <strain evidence="4">zg-1050</strain>
    </source>
</reference>
<dbReference type="EMBL" id="CP053716">
    <property type="protein sequence ID" value="QKF07361.1"/>
    <property type="molecule type" value="Genomic_DNA"/>
</dbReference>
<gene>
    <name evidence="3" type="ORF">HLV38_03925</name>
</gene>
<keyword evidence="1" id="KW-0472">Membrane</keyword>
<keyword evidence="4" id="KW-1185">Reference proteome</keyword>
<feature type="domain" description="TadE-like" evidence="2">
    <location>
        <begin position="20"/>
        <end position="62"/>
    </location>
</feature>
<dbReference type="Proteomes" id="UP000503297">
    <property type="component" value="Chromosome"/>
</dbReference>
<evidence type="ECO:0000313" key="3">
    <source>
        <dbReference type="EMBL" id="QKF07361.1"/>
    </source>
</evidence>
<dbReference type="KEGG" id="bwa:HLV38_03925"/>
<keyword evidence="1" id="KW-0812">Transmembrane</keyword>
<feature type="transmembrane region" description="Helical" evidence="1">
    <location>
        <begin position="26"/>
        <end position="48"/>
    </location>
</feature>
<name>A0A6M8J2J7_9ACTN</name>
<evidence type="ECO:0000259" key="2">
    <source>
        <dbReference type="Pfam" id="PF07811"/>
    </source>
</evidence>
<accession>A0A6M8J2J7</accession>
<sequence length="177" mass="18516">MRGSRTSALRRVVRALSECGQGTVEAAYALPMTMLLLAMLAQPSIVLYDRMVMRQAAAEGCRMLATAEPADMEAVRVAVCHRLASVPPHDAFHVAGSPDAWDISLEGGGGSDEAAVSVGTRLRPLPFVGLTAGLMGAADGEGCVSIVERVAIDPQPSWVVGSPQGPRSQSWVGAWCS</sequence>
<evidence type="ECO:0000256" key="1">
    <source>
        <dbReference type="SAM" id="Phobius"/>
    </source>
</evidence>
<evidence type="ECO:0000313" key="4">
    <source>
        <dbReference type="Proteomes" id="UP000503297"/>
    </source>
</evidence>
<proteinExistence type="predicted"/>
<protein>
    <submittedName>
        <fullName evidence="3">Pilus assembly protein</fullName>
    </submittedName>
</protein>